<sequence length="95" mass="9845">MTVIFAAVGLVAAGLAVLAVLSVRVWLAARELGREVERTRRLLAERRARAADSGPGAGGGNRGPQGNGVPRTRAAAAGGTDERSRNGRERNGREG</sequence>
<evidence type="ECO:0000256" key="1">
    <source>
        <dbReference type="SAM" id="MobiDB-lite"/>
    </source>
</evidence>
<feature type="compositionally biased region" description="Gly residues" evidence="1">
    <location>
        <begin position="55"/>
        <end position="66"/>
    </location>
</feature>
<dbReference type="EMBL" id="VFPQ01000001">
    <property type="protein sequence ID" value="TQM75424.1"/>
    <property type="molecule type" value="Genomic_DNA"/>
</dbReference>
<comment type="caution">
    <text evidence="2">The sequence shown here is derived from an EMBL/GenBank/DDBJ whole genome shotgun (WGS) entry which is preliminary data.</text>
</comment>
<dbReference type="RefSeq" id="WP_142259445.1">
    <property type="nucleotide sequence ID" value="NZ_BMPV01000001.1"/>
</dbReference>
<keyword evidence="3" id="KW-1185">Reference proteome</keyword>
<reference evidence="2 3" key="1">
    <citation type="submission" date="2019-06" db="EMBL/GenBank/DDBJ databases">
        <title>Sequencing the genomes of 1000 actinobacteria strains.</title>
        <authorList>
            <person name="Klenk H.-P."/>
        </authorList>
    </citation>
    <scope>NUCLEOTIDE SEQUENCE [LARGE SCALE GENOMIC DNA]</scope>
    <source>
        <strain evidence="2 3">DSM 43186</strain>
    </source>
</reference>
<dbReference type="Proteomes" id="UP000319213">
    <property type="component" value="Unassembled WGS sequence"/>
</dbReference>
<feature type="compositionally biased region" description="Basic and acidic residues" evidence="1">
    <location>
        <begin position="80"/>
        <end position="95"/>
    </location>
</feature>
<name>A0A543IXX0_9ACTN</name>
<organism evidence="2 3">
    <name type="scientific">Thermopolyspora flexuosa</name>
    <dbReference type="NCBI Taxonomy" id="103836"/>
    <lineage>
        <taxon>Bacteria</taxon>
        <taxon>Bacillati</taxon>
        <taxon>Actinomycetota</taxon>
        <taxon>Actinomycetes</taxon>
        <taxon>Streptosporangiales</taxon>
        <taxon>Streptosporangiaceae</taxon>
        <taxon>Thermopolyspora</taxon>
    </lineage>
</organism>
<evidence type="ECO:0000313" key="3">
    <source>
        <dbReference type="Proteomes" id="UP000319213"/>
    </source>
</evidence>
<gene>
    <name evidence="2" type="ORF">FHX40_2130</name>
</gene>
<accession>A0A543IXX0</accession>
<dbReference type="AlphaFoldDB" id="A0A543IXX0"/>
<feature type="region of interest" description="Disordered" evidence="1">
    <location>
        <begin position="46"/>
        <end position="95"/>
    </location>
</feature>
<protein>
    <submittedName>
        <fullName evidence="2">Uncharacterized protein</fullName>
    </submittedName>
</protein>
<evidence type="ECO:0000313" key="2">
    <source>
        <dbReference type="EMBL" id="TQM75424.1"/>
    </source>
</evidence>
<proteinExistence type="predicted"/>